<dbReference type="Proteomes" id="UP000003900">
    <property type="component" value="Unassembled WGS sequence"/>
</dbReference>
<dbReference type="STRING" id="1131935.PDENDC454_20562"/>
<dbReference type="EMBL" id="AHKH01000072">
    <property type="protein sequence ID" value="EHQ60411.1"/>
    <property type="molecule type" value="Genomic_DNA"/>
</dbReference>
<dbReference type="AlphaFoldDB" id="H3SKL3"/>
<keyword evidence="2" id="KW-1185">Reference proteome</keyword>
<dbReference type="RefSeq" id="WP_006678599.1">
    <property type="nucleotide sequence ID" value="NZ_AHKH01000072.1"/>
</dbReference>
<protein>
    <recommendedName>
        <fullName evidence="3">DUF1963 domain-containing protein</fullName>
    </recommendedName>
</protein>
<sequence length="426" mass="48274">MSERIPCRTEGCSATILPATAEKTGGICMPCHQELLRLEREAYIRENRKDIDVYAGITDPVEILRLMHTPRPYNPLERVLPYEKSREEMYASLSSGDIERLKAYAAALIEEDELDTAQEILTALVCWTEASIADCLPLLMRRQEYHPSILYMHASAEIRDELIRQVNLDAENRNAILLALAWIGDDKVVELFREWKAHPPEWAKELYIAPEAYAREAGWELTADGQRRNLYNSECYPVVSGMPPGEEGEAAAILQKAEQQCRWCGSELTVLFDLDMTHPLLQGFGLPWNRLRIATCISCTCYGYIYTDVDAEGQVQWSPWNREPDYWVEPDEESPFAETTHSLGLSASKRSAFHAASWTLEAASSQLGGHPTWIQDADYPACPSCSATMKFVGQLDWEDVEEYGEGIYYAFICPDCRIAATTYQQT</sequence>
<evidence type="ECO:0000313" key="1">
    <source>
        <dbReference type="EMBL" id="EHQ60411.1"/>
    </source>
</evidence>
<organism evidence="1 2">
    <name type="scientific">Paenibacillus dendritiformis C454</name>
    <dbReference type="NCBI Taxonomy" id="1131935"/>
    <lineage>
        <taxon>Bacteria</taxon>
        <taxon>Bacillati</taxon>
        <taxon>Bacillota</taxon>
        <taxon>Bacilli</taxon>
        <taxon>Bacillales</taxon>
        <taxon>Paenibacillaceae</taxon>
        <taxon>Paenibacillus</taxon>
    </lineage>
</organism>
<dbReference type="Gene3D" id="2.30.320.10">
    <property type="entry name" value="YwqG-like"/>
    <property type="match status" value="1"/>
</dbReference>
<evidence type="ECO:0008006" key="3">
    <source>
        <dbReference type="Google" id="ProtNLM"/>
    </source>
</evidence>
<accession>H3SKL3</accession>
<gene>
    <name evidence="1" type="ORF">PDENDC454_20562</name>
</gene>
<reference evidence="1 2" key="1">
    <citation type="journal article" date="2012" name="J. Bacteriol.">
        <title>Genome Sequence of the Pattern-Forming Social Bacterium Paenibacillus dendritiformis C454 Chiral Morphotype.</title>
        <authorList>
            <person name="Sirota-Madi A."/>
            <person name="Olender T."/>
            <person name="Helman Y."/>
            <person name="Brainis I."/>
            <person name="Finkelshtein A."/>
            <person name="Roth D."/>
            <person name="Hagai E."/>
            <person name="Leshkowitz D."/>
            <person name="Brodsky L."/>
            <person name="Galatenko V."/>
            <person name="Nikolaev V."/>
            <person name="Gutnick D.L."/>
            <person name="Lancet D."/>
            <person name="Ben-Jacob E."/>
        </authorList>
    </citation>
    <scope>NUCLEOTIDE SEQUENCE [LARGE SCALE GENOMIC DNA]</scope>
    <source>
        <strain evidence="1 2">C454</strain>
    </source>
</reference>
<evidence type="ECO:0000313" key="2">
    <source>
        <dbReference type="Proteomes" id="UP000003900"/>
    </source>
</evidence>
<dbReference type="PATRIC" id="fig|1131935.3.peg.4281"/>
<dbReference type="OrthoDB" id="5351532at2"/>
<comment type="caution">
    <text evidence="1">The sequence shown here is derived from an EMBL/GenBank/DDBJ whole genome shotgun (WGS) entry which is preliminary data.</text>
</comment>
<proteinExistence type="predicted"/>
<name>H3SKL3_9BACL</name>